<evidence type="ECO:0000313" key="2">
    <source>
        <dbReference type="EMBL" id="MBB4755297.1"/>
    </source>
</evidence>
<organism evidence="2 3">
    <name type="scientific">Actinoplanes lobatus</name>
    <dbReference type="NCBI Taxonomy" id="113568"/>
    <lineage>
        <taxon>Bacteria</taxon>
        <taxon>Bacillati</taxon>
        <taxon>Actinomycetota</taxon>
        <taxon>Actinomycetes</taxon>
        <taxon>Micromonosporales</taxon>
        <taxon>Micromonosporaceae</taxon>
        <taxon>Actinoplanes</taxon>
    </lineage>
</organism>
<dbReference type="AlphaFoldDB" id="A0A7W7MLW5"/>
<reference evidence="2 3" key="1">
    <citation type="submission" date="2020-08" db="EMBL/GenBank/DDBJ databases">
        <title>Sequencing the genomes of 1000 actinobacteria strains.</title>
        <authorList>
            <person name="Klenk H.-P."/>
        </authorList>
    </citation>
    <scope>NUCLEOTIDE SEQUENCE [LARGE SCALE GENOMIC DNA]</scope>
    <source>
        <strain evidence="2 3">DSM 43150</strain>
    </source>
</reference>
<evidence type="ECO:0000313" key="4">
    <source>
        <dbReference type="Proteomes" id="UP000631312"/>
    </source>
</evidence>
<evidence type="ECO:0000313" key="1">
    <source>
        <dbReference type="EMBL" id="GIE46207.1"/>
    </source>
</evidence>
<evidence type="ECO:0000313" key="3">
    <source>
        <dbReference type="Proteomes" id="UP000590511"/>
    </source>
</evidence>
<dbReference type="RefSeq" id="WP_188127603.1">
    <property type="nucleotide sequence ID" value="NZ_BOMP01000192.1"/>
</dbReference>
<sequence length="62" mass="7319">MIREQLESDESDLGFEYFLAEKLRMTVARMRREMSEQEFATWAIWYGIKAQRRELAMGQAGG</sequence>
<dbReference type="EMBL" id="JACHNC010000002">
    <property type="protein sequence ID" value="MBB4755297.1"/>
    <property type="molecule type" value="Genomic_DNA"/>
</dbReference>
<dbReference type="Proteomes" id="UP000631312">
    <property type="component" value="Unassembled WGS sequence"/>
</dbReference>
<keyword evidence="4" id="KW-1185">Reference proteome</keyword>
<dbReference type="EMBL" id="BOMP01000192">
    <property type="protein sequence ID" value="GIE46207.1"/>
    <property type="molecule type" value="Genomic_DNA"/>
</dbReference>
<comment type="caution">
    <text evidence="2">The sequence shown here is derived from an EMBL/GenBank/DDBJ whole genome shotgun (WGS) entry which is preliminary data.</text>
</comment>
<gene>
    <name evidence="1" type="ORF">Alo02nite_91050</name>
    <name evidence="2" type="ORF">BJ964_009568</name>
</gene>
<proteinExistence type="predicted"/>
<dbReference type="Proteomes" id="UP000590511">
    <property type="component" value="Unassembled WGS sequence"/>
</dbReference>
<reference evidence="1 4" key="2">
    <citation type="submission" date="2021-01" db="EMBL/GenBank/DDBJ databases">
        <title>Whole genome shotgun sequence of Actinoplanes lobatus NBRC 12513.</title>
        <authorList>
            <person name="Komaki H."/>
            <person name="Tamura T."/>
        </authorList>
    </citation>
    <scope>NUCLEOTIDE SEQUENCE [LARGE SCALE GENOMIC DNA]</scope>
    <source>
        <strain evidence="1 4">NBRC 12513</strain>
    </source>
</reference>
<protein>
    <submittedName>
        <fullName evidence="2">Uncharacterized protein</fullName>
    </submittedName>
</protein>
<accession>A0A7W7MLW5</accession>
<name>A0A7W7MLW5_9ACTN</name>